<keyword evidence="3" id="KW-1185">Reference proteome</keyword>
<proteinExistence type="predicted"/>
<evidence type="ECO:0000256" key="1">
    <source>
        <dbReference type="SAM" id="Phobius"/>
    </source>
</evidence>
<dbReference type="Proteomes" id="UP001302696">
    <property type="component" value="Chromosome"/>
</dbReference>
<accession>A0ABZ0Q3T9</accession>
<keyword evidence="1" id="KW-0472">Membrane</keyword>
<name>A0ABZ0Q3T9_9LACO</name>
<sequence length="77" mass="8798">MKRKRVKKHRLKRVVTSPRKKISKFKQATQERIAKESKYYANGGKNESIESTEKLVLVVSLIIVVLGTAAMLLMNLI</sequence>
<keyword evidence="1" id="KW-1133">Transmembrane helix</keyword>
<reference evidence="3" key="1">
    <citation type="submission" date="2024-06" db="EMBL/GenBank/DDBJ databases">
        <authorList>
            <person name="Chang H.C."/>
            <person name="Mun S.Y."/>
        </authorList>
    </citation>
    <scope>NUCLEOTIDE SEQUENCE [LARGE SCALE GENOMIC DNA]</scope>
    <source>
        <strain evidence="3">KT1</strain>
    </source>
</reference>
<dbReference type="EMBL" id="CP104778">
    <property type="protein sequence ID" value="WPC21064.1"/>
    <property type="molecule type" value="Genomic_DNA"/>
</dbReference>
<evidence type="ECO:0000313" key="3">
    <source>
        <dbReference type="Proteomes" id="UP001302696"/>
    </source>
</evidence>
<feature type="transmembrane region" description="Helical" evidence="1">
    <location>
        <begin position="55"/>
        <end position="74"/>
    </location>
</feature>
<evidence type="ECO:0000313" key="2">
    <source>
        <dbReference type="EMBL" id="WPC21064.1"/>
    </source>
</evidence>
<keyword evidence="1" id="KW-0812">Transmembrane</keyword>
<dbReference type="RefSeq" id="WP_323707357.1">
    <property type="nucleotide sequence ID" value="NZ_CP104774.1"/>
</dbReference>
<organism evidence="2 3">
    <name type="scientific">Pediococcus inopinatus</name>
    <dbReference type="NCBI Taxonomy" id="114090"/>
    <lineage>
        <taxon>Bacteria</taxon>
        <taxon>Bacillati</taxon>
        <taxon>Bacillota</taxon>
        <taxon>Bacilli</taxon>
        <taxon>Lactobacillales</taxon>
        <taxon>Lactobacillaceae</taxon>
        <taxon>Pediococcus</taxon>
    </lineage>
</organism>
<gene>
    <name evidence="2" type="ORF">N6G96_07140</name>
</gene>
<protein>
    <submittedName>
        <fullName evidence="2">Uncharacterized protein</fullName>
    </submittedName>
</protein>